<dbReference type="PANTHER" id="PTHR39607">
    <property type="entry name" value="XANTHOCILLIN BIOSYNTHESIS CLUSTER TRANSCRIPTION FACTOR XANC-RELATED"/>
    <property type="match status" value="1"/>
</dbReference>
<evidence type="ECO:0000313" key="2">
    <source>
        <dbReference type="EMBL" id="KAK3935778.1"/>
    </source>
</evidence>
<feature type="region of interest" description="Disordered" evidence="1">
    <location>
        <begin position="55"/>
        <end position="138"/>
    </location>
</feature>
<sequence length="249" mass="27916">MPKQTARSGSDDWANVQDLQERRRIQNRLAQRNYRMHPSNRCCEKLKKRIEDLERKAKATRVNDLETSSSESTHQQQTPTTNLPDDQETLPDDQETSSSSESTHQQQMPTTNLTPILTAPGPTLQTAPMADMTPLKSNLSETGSADYFSFQPSATPGLGSIPNEAPYFPYHQHYSIPASTAVHYVQSQSGYTPVGMPSYHSPRYMGRHYQGQILPMITTFSDIPIPGTNVDNELYTDFSFPESDPSECV</sequence>
<feature type="compositionally biased region" description="Low complexity" evidence="1">
    <location>
        <begin position="67"/>
        <end position="81"/>
    </location>
</feature>
<dbReference type="Proteomes" id="UP001303473">
    <property type="component" value="Unassembled WGS sequence"/>
</dbReference>
<feature type="compositionally biased region" description="Basic and acidic residues" evidence="1">
    <location>
        <begin position="55"/>
        <end position="64"/>
    </location>
</feature>
<name>A0AAN6S0R3_9PEZI</name>
<dbReference type="InterPro" id="IPR052635">
    <property type="entry name" value="Sec_Metab_Biosynth_Reg"/>
</dbReference>
<evidence type="ECO:0000256" key="1">
    <source>
        <dbReference type="SAM" id="MobiDB-lite"/>
    </source>
</evidence>
<protein>
    <recommendedName>
        <fullName evidence="4">BZIP domain-containing protein</fullName>
    </recommendedName>
</protein>
<comment type="caution">
    <text evidence="2">The sequence shown here is derived from an EMBL/GenBank/DDBJ whole genome shotgun (WGS) entry which is preliminary data.</text>
</comment>
<evidence type="ECO:0000313" key="3">
    <source>
        <dbReference type="Proteomes" id="UP001303473"/>
    </source>
</evidence>
<proteinExistence type="predicted"/>
<feature type="compositionally biased region" description="Acidic residues" evidence="1">
    <location>
        <begin position="85"/>
        <end position="95"/>
    </location>
</feature>
<reference evidence="3" key="1">
    <citation type="journal article" date="2023" name="Mol. Phylogenet. Evol.">
        <title>Genome-scale phylogeny and comparative genomics of the fungal order Sordariales.</title>
        <authorList>
            <person name="Hensen N."/>
            <person name="Bonometti L."/>
            <person name="Westerberg I."/>
            <person name="Brannstrom I.O."/>
            <person name="Guillou S."/>
            <person name="Cros-Aarteil S."/>
            <person name="Calhoun S."/>
            <person name="Haridas S."/>
            <person name="Kuo A."/>
            <person name="Mondo S."/>
            <person name="Pangilinan J."/>
            <person name="Riley R."/>
            <person name="LaButti K."/>
            <person name="Andreopoulos B."/>
            <person name="Lipzen A."/>
            <person name="Chen C."/>
            <person name="Yan M."/>
            <person name="Daum C."/>
            <person name="Ng V."/>
            <person name="Clum A."/>
            <person name="Steindorff A."/>
            <person name="Ohm R.A."/>
            <person name="Martin F."/>
            <person name="Silar P."/>
            <person name="Natvig D.O."/>
            <person name="Lalanne C."/>
            <person name="Gautier V."/>
            <person name="Ament-Velasquez S.L."/>
            <person name="Kruys A."/>
            <person name="Hutchinson M.I."/>
            <person name="Powell A.J."/>
            <person name="Barry K."/>
            <person name="Miller A.N."/>
            <person name="Grigoriev I.V."/>
            <person name="Debuchy R."/>
            <person name="Gladieux P."/>
            <person name="Hiltunen Thoren M."/>
            <person name="Johannesson H."/>
        </authorList>
    </citation>
    <scope>NUCLEOTIDE SEQUENCE [LARGE SCALE GENOMIC DNA]</scope>
    <source>
        <strain evidence="3">CBS 340.73</strain>
    </source>
</reference>
<feature type="compositionally biased region" description="Low complexity" evidence="1">
    <location>
        <begin position="96"/>
        <end position="107"/>
    </location>
</feature>
<dbReference type="EMBL" id="MU853908">
    <property type="protein sequence ID" value="KAK3935778.1"/>
    <property type="molecule type" value="Genomic_DNA"/>
</dbReference>
<dbReference type="AlphaFoldDB" id="A0AAN6S0R3"/>
<gene>
    <name evidence="2" type="ORF">QBC46DRAFT_421290</name>
</gene>
<dbReference type="CDD" id="cd14688">
    <property type="entry name" value="bZIP_YAP"/>
    <property type="match status" value="1"/>
</dbReference>
<dbReference type="PANTHER" id="PTHR39607:SF3">
    <property type="entry name" value="BZIP DOMAIN-CONTAINING PROTEIN"/>
    <property type="match status" value="1"/>
</dbReference>
<evidence type="ECO:0008006" key="4">
    <source>
        <dbReference type="Google" id="ProtNLM"/>
    </source>
</evidence>
<accession>A0AAN6S0R3</accession>
<keyword evidence="3" id="KW-1185">Reference proteome</keyword>
<organism evidence="2 3">
    <name type="scientific">Diplogelasinospora grovesii</name>
    <dbReference type="NCBI Taxonomy" id="303347"/>
    <lineage>
        <taxon>Eukaryota</taxon>
        <taxon>Fungi</taxon>
        <taxon>Dikarya</taxon>
        <taxon>Ascomycota</taxon>
        <taxon>Pezizomycotina</taxon>
        <taxon>Sordariomycetes</taxon>
        <taxon>Sordariomycetidae</taxon>
        <taxon>Sordariales</taxon>
        <taxon>Diplogelasinosporaceae</taxon>
        <taxon>Diplogelasinospora</taxon>
    </lineage>
</organism>